<evidence type="ECO:0000313" key="3">
    <source>
        <dbReference type="Proteomes" id="UP001314261"/>
    </source>
</evidence>
<protein>
    <submittedName>
        <fullName evidence="2">Uncharacterized protein</fullName>
    </submittedName>
</protein>
<keyword evidence="1" id="KW-0812">Transmembrane</keyword>
<organism evidence="2 3">
    <name type="scientific">Fructobacillus fructosus</name>
    <dbReference type="NCBI Taxonomy" id="1631"/>
    <lineage>
        <taxon>Bacteria</taxon>
        <taxon>Bacillati</taxon>
        <taxon>Bacillota</taxon>
        <taxon>Bacilli</taxon>
        <taxon>Lactobacillales</taxon>
        <taxon>Lactobacillaceae</taxon>
        <taxon>Fructobacillus</taxon>
    </lineage>
</organism>
<proteinExistence type="predicted"/>
<feature type="transmembrane region" description="Helical" evidence="1">
    <location>
        <begin position="41"/>
        <end position="67"/>
    </location>
</feature>
<feature type="transmembrane region" description="Helical" evidence="1">
    <location>
        <begin position="12"/>
        <end position="29"/>
    </location>
</feature>
<accession>A0ABN9YIC2</accession>
<evidence type="ECO:0000256" key="1">
    <source>
        <dbReference type="SAM" id="Phobius"/>
    </source>
</evidence>
<reference evidence="2 3" key="1">
    <citation type="submission" date="2023-10" db="EMBL/GenBank/DDBJ databases">
        <authorList>
            <person name="Botero Cardona J."/>
        </authorList>
    </citation>
    <scope>NUCLEOTIDE SEQUENCE [LARGE SCALE GENOMIC DNA]</scope>
    <source>
        <strain evidence="2 3">R-54839</strain>
    </source>
</reference>
<keyword evidence="1" id="KW-1133">Transmembrane helix</keyword>
<keyword evidence="3" id="KW-1185">Reference proteome</keyword>
<gene>
    <name evidence="2" type="ORF">R54839_PPFHFPJH_00154</name>
</gene>
<comment type="caution">
    <text evidence="2">The sequence shown here is derived from an EMBL/GenBank/DDBJ whole genome shotgun (WGS) entry which is preliminary data.</text>
</comment>
<dbReference type="EMBL" id="CAUZLR010000001">
    <property type="protein sequence ID" value="CAK1225116.1"/>
    <property type="molecule type" value="Genomic_DNA"/>
</dbReference>
<dbReference type="Proteomes" id="UP001314261">
    <property type="component" value="Unassembled WGS sequence"/>
</dbReference>
<sequence length="75" mass="8494">MIINLHVQQLWPLYLLLMVLIDSFLMWLYSKTEMNTFTDFVSVTLFCASVAVAGTISFIVYVGMCVLKIKIVSGL</sequence>
<name>A0ABN9YIC2_9LACO</name>
<evidence type="ECO:0000313" key="2">
    <source>
        <dbReference type="EMBL" id="CAK1225116.1"/>
    </source>
</evidence>
<keyword evidence="1" id="KW-0472">Membrane</keyword>